<name>A0A370QRN9_9GAMM</name>
<proteinExistence type="inferred from homology"/>
<dbReference type="GO" id="GO:0005886">
    <property type="term" value="C:plasma membrane"/>
    <property type="evidence" value="ECO:0007669"/>
    <property type="project" value="TreeGrafter"/>
</dbReference>
<dbReference type="AlphaFoldDB" id="A0A370QRN9"/>
<evidence type="ECO:0000259" key="4">
    <source>
        <dbReference type="PROSITE" id="PS00662"/>
    </source>
</evidence>
<dbReference type="PANTHER" id="PTHR30258:SF1">
    <property type="entry name" value="PROTEIN TRANSPORT PROTEIN HOFB HOMOLOG"/>
    <property type="match status" value="1"/>
</dbReference>
<dbReference type="PROSITE" id="PS00662">
    <property type="entry name" value="T2SP_E"/>
    <property type="match status" value="1"/>
</dbReference>
<evidence type="ECO:0000313" key="6">
    <source>
        <dbReference type="Proteomes" id="UP000254848"/>
    </source>
</evidence>
<feature type="domain" description="Bacterial type II secretion system protein E" evidence="4">
    <location>
        <begin position="316"/>
        <end position="330"/>
    </location>
</feature>
<dbReference type="Gene3D" id="3.30.450.90">
    <property type="match status" value="1"/>
</dbReference>
<keyword evidence="2" id="KW-0547">Nucleotide-binding</keyword>
<comment type="similarity">
    <text evidence="1">Belongs to the GSP E family.</text>
</comment>
<keyword evidence="6" id="KW-1185">Reference proteome</keyword>
<dbReference type="PANTHER" id="PTHR30258">
    <property type="entry name" value="TYPE II SECRETION SYSTEM PROTEIN GSPE-RELATED"/>
    <property type="match status" value="1"/>
</dbReference>
<dbReference type="GO" id="GO:0005524">
    <property type="term" value="F:ATP binding"/>
    <property type="evidence" value="ECO:0007669"/>
    <property type="project" value="UniProtKB-KW"/>
</dbReference>
<evidence type="ECO:0000256" key="1">
    <source>
        <dbReference type="ARBA" id="ARBA00006611"/>
    </source>
</evidence>
<dbReference type="Gene3D" id="3.40.50.300">
    <property type="entry name" value="P-loop containing nucleotide triphosphate hydrolases"/>
    <property type="match status" value="1"/>
</dbReference>
<dbReference type="Pfam" id="PF00437">
    <property type="entry name" value="T2SSE"/>
    <property type="match status" value="1"/>
</dbReference>
<reference evidence="5 6" key="1">
    <citation type="submission" date="2018-07" db="EMBL/GenBank/DDBJ databases">
        <title>Genomic Encyclopedia of Type Strains, Phase IV (KMG-IV): sequencing the most valuable type-strain genomes for metagenomic binning, comparative biology and taxonomic classification.</title>
        <authorList>
            <person name="Goeker M."/>
        </authorList>
    </citation>
    <scope>NUCLEOTIDE SEQUENCE [LARGE SCALE GENOMIC DNA]</scope>
    <source>
        <strain evidence="5 6">DSM 103736</strain>
    </source>
</reference>
<dbReference type="RefSeq" id="WP_115458222.1">
    <property type="nucleotide sequence ID" value="NZ_QRAP01000004.1"/>
</dbReference>
<evidence type="ECO:0000313" key="5">
    <source>
        <dbReference type="EMBL" id="RDK91885.1"/>
    </source>
</evidence>
<protein>
    <submittedName>
        <fullName evidence="5">Type II secretory ATPase GspE/PulE/Tfp pilus assembly ATPase PilB-like protein</fullName>
    </submittedName>
</protein>
<dbReference type="GO" id="GO:0016887">
    <property type="term" value="F:ATP hydrolysis activity"/>
    <property type="evidence" value="ECO:0007669"/>
    <property type="project" value="TreeGrafter"/>
</dbReference>
<evidence type="ECO:0000256" key="3">
    <source>
        <dbReference type="ARBA" id="ARBA00022840"/>
    </source>
</evidence>
<dbReference type="InterPro" id="IPR001482">
    <property type="entry name" value="T2SS/T4SS_dom"/>
</dbReference>
<dbReference type="OrthoDB" id="5790493at2"/>
<accession>A0A370QRN9</accession>
<sequence>MSLDFIHLPADCLNNEDWYFHEYAGIGITATLKDGGEFLILSCLSIDTWFSQQLQVSRINSVYKRELAGIAQVSEDTYFKILEYVSARDKSAASANINISDTQHQLSDILHKAVGMGASDLHITRNDFLALMEVRVNGVLVPFMQLKAQQCDELVFVLYNVEATTRDTTWNRAIPQSANILYSLGERSYRFRYAHFPIFGETADCYHAVLRIIPSGLQKGTIANLDTLGLFDVEIKDIKKILSNPYGAYIIAGTTGSGKSTTLKNLMEWLQINRYEDKGCFLTVEDPVEYQIYGAKQSSVVSVDGGGFHAAIKSALRRDPDVLMVGEIRDNISANALGGAVESGHYCFTTVHAGNIVSLLQRLSALGLTSDKLSTPGFIAGLQCQKLIPVLCPHCKQPYQTMETASGKTFGLYQRNAAGCSVCKHSGISGRQLVMEYLLPTYDELAAIARNAWLDAYTIWRKKREQCDGLGEGFEIREKVMFHVLTGRVCAQWFSMEFGEVLPENMEVLLGKIK</sequence>
<organism evidence="5 6">
    <name type="scientific">Enterobacillus tribolii</name>
    <dbReference type="NCBI Taxonomy" id="1487935"/>
    <lineage>
        <taxon>Bacteria</taxon>
        <taxon>Pseudomonadati</taxon>
        <taxon>Pseudomonadota</taxon>
        <taxon>Gammaproteobacteria</taxon>
        <taxon>Enterobacterales</taxon>
        <taxon>Hafniaceae</taxon>
        <taxon>Enterobacillus</taxon>
    </lineage>
</organism>
<comment type="caution">
    <text evidence="5">The sequence shown here is derived from an EMBL/GenBank/DDBJ whole genome shotgun (WGS) entry which is preliminary data.</text>
</comment>
<keyword evidence="3" id="KW-0067">ATP-binding</keyword>
<dbReference type="SUPFAM" id="SSF52540">
    <property type="entry name" value="P-loop containing nucleoside triphosphate hydrolases"/>
    <property type="match status" value="1"/>
</dbReference>
<dbReference type="EMBL" id="QRAP01000004">
    <property type="protein sequence ID" value="RDK91885.1"/>
    <property type="molecule type" value="Genomic_DNA"/>
</dbReference>
<dbReference type="InterPro" id="IPR027417">
    <property type="entry name" value="P-loop_NTPase"/>
</dbReference>
<dbReference type="CDD" id="cd01129">
    <property type="entry name" value="PulE-GspE-like"/>
    <property type="match status" value="1"/>
</dbReference>
<evidence type="ECO:0000256" key="2">
    <source>
        <dbReference type="ARBA" id="ARBA00022741"/>
    </source>
</evidence>
<dbReference type="Proteomes" id="UP000254848">
    <property type="component" value="Unassembled WGS sequence"/>
</dbReference>
<gene>
    <name evidence="5" type="ORF">C8D90_10429</name>
</gene>